<accession>A0A8I2YNI1</accession>
<evidence type="ECO:0000313" key="1">
    <source>
        <dbReference type="EMBL" id="KAG6375224.1"/>
    </source>
</evidence>
<dbReference type="Gene3D" id="1.25.40.10">
    <property type="entry name" value="Tetratricopeptide repeat domain"/>
    <property type="match status" value="1"/>
</dbReference>
<dbReference type="InterPro" id="IPR011990">
    <property type="entry name" value="TPR-like_helical_dom_sf"/>
</dbReference>
<dbReference type="Proteomes" id="UP000683000">
    <property type="component" value="Unassembled WGS sequence"/>
</dbReference>
<gene>
    <name evidence="1" type="ORF">JVT61DRAFT_3437</name>
</gene>
<protein>
    <recommendedName>
        <fullName evidence="3">Pentatricopeptide repeat-containing protein</fullName>
    </recommendedName>
</protein>
<evidence type="ECO:0008006" key="3">
    <source>
        <dbReference type="Google" id="ProtNLM"/>
    </source>
</evidence>
<reference evidence="1" key="1">
    <citation type="submission" date="2021-03" db="EMBL/GenBank/DDBJ databases">
        <title>Evolutionary innovations through gain and loss of genes in the ectomycorrhizal Boletales.</title>
        <authorList>
            <person name="Wu G."/>
            <person name="Miyauchi S."/>
            <person name="Morin E."/>
            <person name="Yang Z.-L."/>
            <person name="Xu J."/>
            <person name="Martin F.M."/>
        </authorList>
    </citation>
    <scope>NUCLEOTIDE SEQUENCE</scope>
    <source>
        <strain evidence="1">BR01</strain>
    </source>
</reference>
<comment type="caution">
    <text evidence="1">The sequence shown here is derived from an EMBL/GenBank/DDBJ whole genome shotgun (WGS) entry which is preliminary data.</text>
</comment>
<dbReference type="AlphaFoldDB" id="A0A8I2YNI1"/>
<dbReference type="OrthoDB" id="185373at2759"/>
<dbReference type="EMBL" id="JAGFBS010000015">
    <property type="protein sequence ID" value="KAG6375224.1"/>
    <property type="molecule type" value="Genomic_DNA"/>
</dbReference>
<dbReference type="InterPro" id="IPR002885">
    <property type="entry name" value="PPR_rpt"/>
</dbReference>
<sequence>MLLSVGRVASCRPVVLSRIWIRLSHELIKPAQETTQKIHRARVNTLLFGADRLLLTPRADTLESYLMTKLSDDKFYNTYRSTAFMRLIRFCLERHLFDVALALHDRMLKEGFLAVHALSLRMAALNVVRKATNLEVIVPSLKTLLEKKAYDVPAFMDLVHYLTGDKRAPGTLADDLAHAFVSIRQIKLSEYPDLVGLLASVNMRANRLDAAQRWIQAFEDACGAQGILPDVAPYSEIISTIHDIDPKNGDAIQDVLVRMKSAGVSPDANVFNALIRVNLVQQRYQEAFALYHVLMEKRSDELMPNDVTYKMLFRAMNVLNNPRLSRRHRRPENAVPPRRLFREMLACHQEQTKGSPSGRSTVISVSASHLALRTFMAREDYAAAYIAIRALPAFDFQPNLQTYLIVFVNLLHRMKHEANLPCPEGSYRLVDFLTHLRPNEDPDLHTILDRIRHHHLAPENTSSSSIGIETVSHLLRLGECARSTTDDLPDARTLPRFPSQRERDVQIPTAAMLTGASNVPSNQRIFFSPIPLARIVHKALLGELFRKVVHRGVDWDWKGAVGPIIEETEREMIPEGVAQRTAALEMRDLGEKREEQGVLPFAAARMRRRRRSARSGREVAFDFES</sequence>
<dbReference type="PANTHER" id="PTHR45613">
    <property type="entry name" value="PENTATRICOPEPTIDE REPEAT-CONTAINING PROTEIN"/>
    <property type="match status" value="1"/>
</dbReference>
<keyword evidence="2" id="KW-1185">Reference proteome</keyword>
<name>A0A8I2YNI1_9AGAM</name>
<proteinExistence type="predicted"/>
<dbReference type="PANTHER" id="PTHR45613:SF9">
    <property type="entry name" value="MITOCHONDRIAL GROUP I INTRON SPLICING FACTOR CCM1"/>
    <property type="match status" value="1"/>
</dbReference>
<dbReference type="Pfam" id="PF13812">
    <property type="entry name" value="PPR_3"/>
    <property type="match status" value="1"/>
</dbReference>
<organism evidence="1 2">
    <name type="scientific">Boletus reticuloceps</name>
    <dbReference type="NCBI Taxonomy" id="495285"/>
    <lineage>
        <taxon>Eukaryota</taxon>
        <taxon>Fungi</taxon>
        <taxon>Dikarya</taxon>
        <taxon>Basidiomycota</taxon>
        <taxon>Agaricomycotina</taxon>
        <taxon>Agaricomycetes</taxon>
        <taxon>Agaricomycetidae</taxon>
        <taxon>Boletales</taxon>
        <taxon>Boletineae</taxon>
        <taxon>Boletaceae</taxon>
        <taxon>Boletoideae</taxon>
        <taxon>Boletus</taxon>
    </lineage>
</organism>
<evidence type="ECO:0000313" key="2">
    <source>
        <dbReference type="Proteomes" id="UP000683000"/>
    </source>
</evidence>